<dbReference type="PANTHER" id="PTHR42760:SF133">
    <property type="entry name" value="3-OXOACYL-[ACYL-CARRIER-PROTEIN] REDUCTASE"/>
    <property type="match status" value="1"/>
</dbReference>
<dbReference type="EMBL" id="SACN01000001">
    <property type="protein sequence ID" value="RVT93208.1"/>
    <property type="molecule type" value="Genomic_DNA"/>
</dbReference>
<dbReference type="Pfam" id="PF13561">
    <property type="entry name" value="adh_short_C2"/>
    <property type="match status" value="1"/>
</dbReference>
<dbReference type="SUPFAM" id="SSF51735">
    <property type="entry name" value="NAD(P)-binding Rossmann-fold domains"/>
    <property type="match status" value="1"/>
</dbReference>
<dbReference type="PANTHER" id="PTHR42760">
    <property type="entry name" value="SHORT-CHAIN DEHYDROGENASES/REDUCTASES FAMILY MEMBER"/>
    <property type="match status" value="1"/>
</dbReference>
<gene>
    <name evidence="3" type="ORF">EOD43_04795</name>
</gene>
<evidence type="ECO:0000256" key="1">
    <source>
        <dbReference type="ARBA" id="ARBA00006484"/>
    </source>
</evidence>
<dbReference type="OrthoDB" id="9790146at2"/>
<dbReference type="GO" id="GO:0006633">
    <property type="term" value="P:fatty acid biosynthetic process"/>
    <property type="evidence" value="ECO:0007669"/>
    <property type="project" value="TreeGrafter"/>
</dbReference>
<evidence type="ECO:0000313" key="3">
    <source>
        <dbReference type="EMBL" id="RVT93208.1"/>
    </source>
</evidence>
<dbReference type="InterPro" id="IPR036291">
    <property type="entry name" value="NAD(P)-bd_dom_sf"/>
</dbReference>
<dbReference type="GO" id="GO:0016616">
    <property type="term" value="F:oxidoreductase activity, acting on the CH-OH group of donors, NAD or NADP as acceptor"/>
    <property type="evidence" value="ECO:0007669"/>
    <property type="project" value="TreeGrafter"/>
</dbReference>
<comment type="caution">
    <text evidence="3">The sequence shown here is derived from an EMBL/GenBank/DDBJ whole genome shotgun (WGS) entry which is preliminary data.</text>
</comment>
<keyword evidence="4" id="KW-1185">Reference proteome</keyword>
<sequence length="267" mass="28090">MAAAIFGLEGKKAIVVGGGRGMGESSANFLAEAGCDVAVLDVDEGRAQHGADEVTKRGRKGIPIVADMLDAASARDAIKRAEEALGGLDVLVTIVGQAIFKPLFDLTDEEWDFDQNRNLRYAYVTATTAAKSMIDRGVDGRIVCIASMDGIMGSPFHAAYGAAKAGLISLVKSMADEWGRQGIRVNTVVPGSIATPRLPDNDSMREILDKSPLPIGRSGTTDEIGKAVLFLASDMSSYTTGSAVLVDGGWNASNIFDPRIVAVKKTL</sequence>
<dbReference type="FunFam" id="3.40.50.720:FF:000084">
    <property type="entry name" value="Short-chain dehydrogenase reductase"/>
    <property type="match status" value="1"/>
</dbReference>
<dbReference type="PRINTS" id="PR00081">
    <property type="entry name" value="GDHRDH"/>
</dbReference>
<dbReference type="InterPro" id="IPR020904">
    <property type="entry name" value="Sc_DH/Rdtase_CS"/>
</dbReference>
<dbReference type="RefSeq" id="WP_127741582.1">
    <property type="nucleotide sequence ID" value="NZ_SACN01000001.1"/>
</dbReference>
<organism evidence="3 4">
    <name type="scientific">Sphingomonas crocodyli</name>
    <dbReference type="NCBI Taxonomy" id="1979270"/>
    <lineage>
        <taxon>Bacteria</taxon>
        <taxon>Pseudomonadati</taxon>
        <taxon>Pseudomonadota</taxon>
        <taxon>Alphaproteobacteria</taxon>
        <taxon>Sphingomonadales</taxon>
        <taxon>Sphingomonadaceae</taxon>
        <taxon>Sphingomonas</taxon>
    </lineage>
</organism>
<reference evidence="3 4" key="1">
    <citation type="submission" date="2019-01" db="EMBL/GenBank/DDBJ databases">
        <authorList>
            <person name="Chen W.-M."/>
        </authorList>
    </citation>
    <scope>NUCLEOTIDE SEQUENCE [LARGE SCALE GENOMIC DNA]</scope>
    <source>
        <strain evidence="3 4">CCP-7</strain>
    </source>
</reference>
<proteinExistence type="inferred from homology"/>
<dbReference type="Gene3D" id="3.40.50.720">
    <property type="entry name" value="NAD(P)-binding Rossmann-like Domain"/>
    <property type="match status" value="1"/>
</dbReference>
<dbReference type="CDD" id="cd05233">
    <property type="entry name" value="SDR_c"/>
    <property type="match status" value="1"/>
</dbReference>
<dbReference type="InterPro" id="IPR002347">
    <property type="entry name" value="SDR_fam"/>
</dbReference>
<dbReference type="AlphaFoldDB" id="A0A437M669"/>
<evidence type="ECO:0000256" key="2">
    <source>
        <dbReference type="ARBA" id="ARBA00023002"/>
    </source>
</evidence>
<keyword evidence="2" id="KW-0560">Oxidoreductase</keyword>
<evidence type="ECO:0000313" key="4">
    <source>
        <dbReference type="Proteomes" id="UP000282971"/>
    </source>
</evidence>
<dbReference type="Proteomes" id="UP000282971">
    <property type="component" value="Unassembled WGS sequence"/>
</dbReference>
<accession>A0A437M669</accession>
<name>A0A437M669_9SPHN</name>
<comment type="similarity">
    <text evidence="1">Belongs to the short-chain dehydrogenases/reductases (SDR) family.</text>
</comment>
<dbReference type="PROSITE" id="PS00061">
    <property type="entry name" value="ADH_SHORT"/>
    <property type="match status" value="1"/>
</dbReference>
<dbReference type="GO" id="GO:0048038">
    <property type="term" value="F:quinone binding"/>
    <property type="evidence" value="ECO:0007669"/>
    <property type="project" value="TreeGrafter"/>
</dbReference>
<protein>
    <submittedName>
        <fullName evidence="3">SDR family oxidoreductase</fullName>
    </submittedName>
</protein>
<dbReference type="PRINTS" id="PR00080">
    <property type="entry name" value="SDRFAMILY"/>
</dbReference>